<evidence type="ECO:0000313" key="2">
    <source>
        <dbReference type="Proteomes" id="UP000281738"/>
    </source>
</evidence>
<protein>
    <submittedName>
        <fullName evidence="1">Uncharacterized protein</fullName>
    </submittedName>
</protein>
<sequence>MEQRQDESWPDRFWGEFENLLSHEFQGHTKQVYATEANTMVVVWRGPLPASVETRFRPLIESGDLELVRHEPDVLDHLIRHLQVTLGRARLAEVDDVESIAATADVGRLVLVLDQVVAHPEHLQRVVNEKAHDYGISLDLRLPR</sequence>
<dbReference type="Proteomes" id="UP000281738">
    <property type="component" value="Unassembled WGS sequence"/>
</dbReference>
<gene>
    <name evidence="1" type="ORF">EDD33_1738</name>
</gene>
<reference evidence="1 2" key="1">
    <citation type="submission" date="2018-11" db="EMBL/GenBank/DDBJ databases">
        <title>Sequencing the genomes of 1000 actinobacteria strains.</title>
        <authorList>
            <person name="Klenk H.-P."/>
        </authorList>
    </citation>
    <scope>NUCLEOTIDE SEQUENCE [LARGE SCALE GENOMIC DNA]</scope>
    <source>
        <strain evidence="1 2">DSM 12652</strain>
    </source>
</reference>
<accession>A0A3N2CTM6</accession>
<keyword evidence="2" id="KW-1185">Reference proteome</keyword>
<evidence type="ECO:0000313" key="1">
    <source>
        <dbReference type="EMBL" id="ROR90889.1"/>
    </source>
</evidence>
<comment type="caution">
    <text evidence="1">The sequence shown here is derived from an EMBL/GenBank/DDBJ whole genome shotgun (WGS) entry which is preliminary data.</text>
</comment>
<proteinExistence type="predicted"/>
<dbReference type="RefSeq" id="WP_148076974.1">
    <property type="nucleotide sequence ID" value="NZ_RKHO01000001.1"/>
</dbReference>
<dbReference type="AlphaFoldDB" id="A0A3N2CTM6"/>
<name>A0A3N2CTM6_9ACTN</name>
<organism evidence="1 2">
    <name type="scientific">Nocardioides aurantiacus</name>
    <dbReference type="NCBI Taxonomy" id="86796"/>
    <lineage>
        <taxon>Bacteria</taxon>
        <taxon>Bacillati</taxon>
        <taxon>Actinomycetota</taxon>
        <taxon>Actinomycetes</taxon>
        <taxon>Propionibacteriales</taxon>
        <taxon>Nocardioidaceae</taxon>
        <taxon>Nocardioides</taxon>
    </lineage>
</organism>
<dbReference type="EMBL" id="RKHO01000001">
    <property type="protein sequence ID" value="ROR90889.1"/>
    <property type="molecule type" value="Genomic_DNA"/>
</dbReference>